<name>A0A5B7HY27_PORTR</name>
<dbReference type="Proteomes" id="UP000324222">
    <property type="component" value="Unassembled WGS sequence"/>
</dbReference>
<keyword evidence="2" id="KW-1185">Reference proteome</keyword>
<protein>
    <submittedName>
        <fullName evidence="1">Uncharacterized protein</fullName>
    </submittedName>
</protein>
<evidence type="ECO:0000313" key="2">
    <source>
        <dbReference type="Proteomes" id="UP000324222"/>
    </source>
</evidence>
<reference evidence="1 2" key="1">
    <citation type="submission" date="2019-05" db="EMBL/GenBank/DDBJ databases">
        <title>Another draft genome of Portunus trituberculatus and its Hox gene families provides insights of decapod evolution.</title>
        <authorList>
            <person name="Jeong J.-H."/>
            <person name="Song I."/>
            <person name="Kim S."/>
            <person name="Choi T."/>
            <person name="Kim D."/>
            <person name="Ryu S."/>
            <person name="Kim W."/>
        </authorList>
    </citation>
    <scope>NUCLEOTIDE SEQUENCE [LARGE SCALE GENOMIC DNA]</scope>
    <source>
        <tissue evidence="1">Muscle</tissue>
    </source>
</reference>
<comment type="caution">
    <text evidence="1">The sequence shown here is derived from an EMBL/GenBank/DDBJ whole genome shotgun (WGS) entry which is preliminary data.</text>
</comment>
<evidence type="ECO:0000313" key="1">
    <source>
        <dbReference type="EMBL" id="MPC76312.1"/>
    </source>
</evidence>
<sequence length="112" mass="12581">MRWGLLGVRRDTAAYTMENTYVAMILLRCTTLMQGEHSDLMWKTCSTPTRLYILPYEIIHQSGFGVCSAVLSAPPPPGSRFTLHSYLALVTFPCSLLLPLPQPHTSLRWANV</sequence>
<dbReference type="EMBL" id="VSRR010043073">
    <property type="protein sequence ID" value="MPC76312.1"/>
    <property type="molecule type" value="Genomic_DNA"/>
</dbReference>
<accession>A0A5B7HY27</accession>
<dbReference type="AlphaFoldDB" id="A0A5B7HY27"/>
<proteinExistence type="predicted"/>
<gene>
    <name evidence="1" type="ORF">E2C01_070722</name>
</gene>
<organism evidence="1 2">
    <name type="scientific">Portunus trituberculatus</name>
    <name type="common">Swimming crab</name>
    <name type="synonym">Neptunus trituberculatus</name>
    <dbReference type="NCBI Taxonomy" id="210409"/>
    <lineage>
        <taxon>Eukaryota</taxon>
        <taxon>Metazoa</taxon>
        <taxon>Ecdysozoa</taxon>
        <taxon>Arthropoda</taxon>
        <taxon>Crustacea</taxon>
        <taxon>Multicrustacea</taxon>
        <taxon>Malacostraca</taxon>
        <taxon>Eumalacostraca</taxon>
        <taxon>Eucarida</taxon>
        <taxon>Decapoda</taxon>
        <taxon>Pleocyemata</taxon>
        <taxon>Brachyura</taxon>
        <taxon>Eubrachyura</taxon>
        <taxon>Portunoidea</taxon>
        <taxon>Portunidae</taxon>
        <taxon>Portuninae</taxon>
        <taxon>Portunus</taxon>
    </lineage>
</organism>